<feature type="domain" description="Prenyltransferase alpha-alpha toroid" evidence="11">
    <location>
        <begin position="87"/>
        <end position="449"/>
    </location>
</feature>
<dbReference type="Proteomes" id="UP000800235">
    <property type="component" value="Unassembled WGS sequence"/>
</dbReference>
<keyword evidence="7" id="KW-0677">Repeat</keyword>
<keyword evidence="8 9" id="KW-0862">Zinc</keyword>
<proteinExistence type="inferred from homology"/>
<dbReference type="FunFam" id="1.50.10.20:FF:000014">
    <property type="entry name" value="Protein farnesyltransferase subunit beta"/>
    <property type="match status" value="1"/>
</dbReference>
<dbReference type="Pfam" id="PF00432">
    <property type="entry name" value="Prenyltrans"/>
    <property type="match status" value="1"/>
</dbReference>
<feature type="compositionally biased region" description="Polar residues" evidence="10">
    <location>
        <begin position="1"/>
        <end position="11"/>
    </location>
</feature>
<evidence type="ECO:0000256" key="8">
    <source>
        <dbReference type="ARBA" id="ARBA00022833"/>
    </source>
</evidence>
<comment type="cofactor">
    <cofactor evidence="9">
        <name>Zn(2+)</name>
        <dbReference type="ChEBI" id="CHEBI:29105"/>
    </cofactor>
    <text evidence="9">Binds 1 zinc ion per subunit.</text>
</comment>
<evidence type="ECO:0000256" key="5">
    <source>
        <dbReference type="ARBA" id="ARBA00022679"/>
    </source>
</evidence>
<comment type="subunit">
    <text evidence="9">Heterodimer of an alpha and a beta subunit.</text>
</comment>
<dbReference type="InterPro" id="IPR008930">
    <property type="entry name" value="Terpenoid_cyclase/PrenylTrfase"/>
</dbReference>
<keyword evidence="6 9" id="KW-0479">Metal-binding</keyword>
<comment type="function">
    <text evidence="9">Catalyzes the transfer of a farnesyl moiety from farnesyl diphosphate to a cysteine at the fourth position from the C-terminus of several proteins. The beta subunit is responsible for peptide-binding.</text>
</comment>
<reference evidence="12" key="1">
    <citation type="journal article" date="2020" name="Stud. Mycol.">
        <title>101 Dothideomycetes genomes: a test case for predicting lifestyles and emergence of pathogens.</title>
        <authorList>
            <person name="Haridas S."/>
            <person name="Albert R."/>
            <person name="Binder M."/>
            <person name="Bloem J."/>
            <person name="Labutti K."/>
            <person name="Salamov A."/>
            <person name="Andreopoulos B."/>
            <person name="Baker S."/>
            <person name="Barry K."/>
            <person name="Bills G."/>
            <person name="Bluhm B."/>
            <person name="Cannon C."/>
            <person name="Castanera R."/>
            <person name="Culley D."/>
            <person name="Daum C."/>
            <person name="Ezra D."/>
            <person name="Gonzalez J."/>
            <person name="Henrissat B."/>
            <person name="Kuo A."/>
            <person name="Liang C."/>
            <person name="Lipzen A."/>
            <person name="Lutzoni F."/>
            <person name="Magnuson J."/>
            <person name="Mondo S."/>
            <person name="Nolan M."/>
            <person name="Ohm R."/>
            <person name="Pangilinan J."/>
            <person name="Park H.-J."/>
            <person name="Ramirez L."/>
            <person name="Alfaro M."/>
            <person name="Sun H."/>
            <person name="Tritt A."/>
            <person name="Yoshinaga Y."/>
            <person name="Zwiers L.-H."/>
            <person name="Turgeon B."/>
            <person name="Goodwin S."/>
            <person name="Spatafora J."/>
            <person name="Crous P."/>
            <person name="Grigoriev I."/>
        </authorList>
    </citation>
    <scope>NUCLEOTIDE SEQUENCE</scope>
    <source>
        <strain evidence="12">CBS 130266</strain>
    </source>
</reference>
<evidence type="ECO:0000256" key="2">
    <source>
        <dbReference type="ARBA" id="ARBA00012702"/>
    </source>
</evidence>
<dbReference type="AlphaFoldDB" id="A0A9P4NXZ5"/>
<comment type="caution">
    <text evidence="12">The sequence shown here is derived from an EMBL/GenBank/DDBJ whole genome shotgun (WGS) entry which is preliminary data.</text>
</comment>
<dbReference type="PANTHER" id="PTHR11774">
    <property type="entry name" value="GERANYLGERANYL TRANSFERASE TYPE BETA SUBUNIT"/>
    <property type="match status" value="1"/>
</dbReference>
<evidence type="ECO:0000256" key="9">
    <source>
        <dbReference type="RuleBase" id="RU365056"/>
    </source>
</evidence>
<dbReference type="OrthoDB" id="10261146at2759"/>
<keyword evidence="4 9" id="KW-0637">Prenyltransferase</keyword>
<comment type="similarity">
    <text evidence="1 9">Belongs to the protein prenyltransferase subunit beta family.</text>
</comment>
<evidence type="ECO:0000256" key="3">
    <source>
        <dbReference type="ARBA" id="ARBA00015798"/>
    </source>
</evidence>
<dbReference type="EC" id="2.5.1.58" evidence="2 9"/>
<dbReference type="Gene3D" id="1.50.10.20">
    <property type="match status" value="1"/>
</dbReference>
<evidence type="ECO:0000256" key="4">
    <source>
        <dbReference type="ARBA" id="ARBA00022602"/>
    </source>
</evidence>
<gene>
    <name evidence="12" type="ORF">EJ08DRAFT_646450</name>
</gene>
<dbReference type="SUPFAM" id="SSF48239">
    <property type="entry name" value="Terpenoid cyclases/Protein prenyltransferases"/>
    <property type="match status" value="1"/>
</dbReference>
<dbReference type="InterPro" id="IPR001330">
    <property type="entry name" value="Prenyltrans"/>
</dbReference>
<evidence type="ECO:0000313" key="13">
    <source>
        <dbReference type="Proteomes" id="UP000800235"/>
    </source>
</evidence>
<dbReference type="GO" id="GO:0097354">
    <property type="term" value="P:prenylation"/>
    <property type="evidence" value="ECO:0007669"/>
    <property type="project" value="UniProtKB-UniRule"/>
</dbReference>
<evidence type="ECO:0000259" key="11">
    <source>
        <dbReference type="Pfam" id="PF00432"/>
    </source>
</evidence>
<feature type="region of interest" description="Disordered" evidence="10">
    <location>
        <begin position="1"/>
        <end position="31"/>
    </location>
</feature>
<evidence type="ECO:0000256" key="7">
    <source>
        <dbReference type="ARBA" id="ARBA00022737"/>
    </source>
</evidence>
<evidence type="ECO:0000313" key="12">
    <source>
        <dbReference type="EMBL" id="KAF2434485.1"/>
    </source>
</evidence>
<evidence type="ECO:0000256" key="6">
    <source>
        <dbReference type="ARBA" id="ARBA00022723"/>
    </source>
</evidence>
<comment type="catalytic activity">
    <reaction evidence="9">
        <text>L-cysteinyl-[protein] + (2E,6E)-farnesyl diphosphate = S-(2E,6E)-farnesyl-L-cysteinyl-[protein] + diphosphate</text>
        <dbReference type="Rhea" id="RHEA:13345"/>
        <dbReference type="Rhea" id="RHEA-COMP:10131"/>
        <dbReference type="Rhea" id="RHEA-COMP:11535"/>
        <dbReference type="ChEBI" id="CHEBI:29950"/>
        <dbReference type="ChEBI" id="CHEBI:33019"/>
        <dbReference type="ChEBI" id="CHEBI:86019"/>
        <dbReference type="ChEBI" id="CHEBI:175763"/>
    </reaction>
</comment>
<accession>A0A9P4NXZ5</accession>
<organism evidence="12 13">
    <name type="scientific">Tothia fuscella</name>
    <dbReference type="NCBI Taxonomy" id="1048955"/>
    <lineage>
        <taxon>Eukaryota</taxon>
        <taxon>Fungi</taxon>
        <taxon>Dikarya</taxon>
        <taxon>Ascomycota</taxon>
        <taxon>Pezizomycotina</taxon>
        <taxon>Dothideomycetes</taxon>
        <taxon>Pleosporomycetidae</taxon>
        <taxon>Venturiales</taxon>
        <taxon>Cylindrosympodiaceae</taxon>
        <taxon>Tothia</taxon>
    </lineage>
</organism>
<dbReference type="PANTHER" id="PTHR11774:SF6">
    <property type="entry name" value="PROTEIN FARNESYLTRANSFERASE SUBUNIT BETA"/>
    <property type="match status" value="1"/>
</dbReference>
<dbReference type="InterPro" id="IPR045089">
    <property type="entry name" value="PGGT1B-like"/>
</dbReference>
<sequence length="468" mass="51664">MAMENTTNSSDSRIEELSDSELPTSEMEQVAMSAEEVSIPSLFTSHPPIKDNLVTITSEMQGETLAELLPYLMEPEGDLNVFGISSLIRKKHTRYLRHMLEGPFPPQFVAADATRPWMLYWALAAMTMLDVDVSEYRERIISTCTPFQNKTGGFGGGHGQFSHIATSYASVLSIVMVGGQEALDLIDRKAMWHWLGQMKQKNGGFSVCEGGEIDIRGAYCSMTIISLLNLPLELPANSPAQVNGDETFLTNLEEWVSSCQTYEGGIAGAPNNEAHGAYAFCALACLAIIDTPSKIIPRCLNMPSLISWLSSQQHAPDSGFAGRTNKLVDGCYSHWVGGCWPIISAALSSSSQPQTDLWSREGLIRFILCCCQQQKQGGLRDKPSKNPDSYHSCYVLAGLSTAQHYFGFQDQESFSVVRASAGFGWSITGRADVICDEDDWVKPVHPLFVVPFERAVECRKYFEEREGF</sequence>
<name>A0A9P4NXZ5_9PEZI</name>
<dbReference type="GO" id="GO:0005965">
    <property type="term" value="C:protein farnesyltransferase complex"/>
    <property type="evidence" value="ECO:0007669"/>
    <property type="project" value="UniProtKB-UniRule"/>
</dbReference>
<protein>
    <recommendedName>
        <fullName evidence="3 9">Protein farnesyltransferase subunit beta</fullName>
        <shortName evidence="9">FTase-beta</shortName>
        <ecNumber evidence="2 9">2.5.1.58</ecNumber>
    </recommendedName>
</protein>
<dbReference type="GO" id="GO:0008270">
    <property type="term" value="F:zinc ion binding"/>
    <property type="evidence" value="ECO:0007669"/>
    <property type="project" value="UniProtKB-UniRule"/>
</dbReference>
<evidence type="ECO:0000256" key="1">
    <source>
        <dbReference type="ARBA" id="ARBA00010497"/>
    </source>
</evidence>
<keyword evidence="5 9" id="KW-0808">Transferase</keyword>
<dbReference type="InterPro" id="IPR026872">
    <property type="entry name" value="FTB"/>
</dbReference>
<dbReference type="CDD" id="cd02893">
    <property type="entry name" value="FTase"/>
    <property type="match status" value="1"/>
</dbReference>
<dbReference type="EMBL" id="MU007016">
    <property type="protein sequence ID" value="KAF2434485.1"/>
    <property type="molecule type" value="Genomic_DNA"/>
</dbReference>
<dbReference type="GO" id="GO:0004660">
    <property type="term" value="F:protein farnesyltransferase activity"/>
    <property type="evidence" value="ECO:0007669"/>
    <property type="project" value="UniProtKB-UniRule"/>
</dbReference>
<evidence type="ECO:0000256" key="10">
    <source>
        <dbReference type="SAM" id="MobiDB-lite"/>
    </source>
</evidence>
<keyword evidence="13" id="KW-1185">Reference proteome</keyword>